<proteinExistence type="predicted"/>
<accession>A0A834XAC4</accession>
<dbReference type="Proteomes" id="UP000634136">
    <property type="component" value="Unassembled WGS sequence"/>
</dbReference>
<organism evidence="2 3">
    <name type="scientific">Senna tora</name>
    <dbReference type="NCBI Taxonomy" id="362788"/>
    <lineage>
        <taxon>Eukaryota</taxon>
        <taxon>Viridiplantae</taxon>
        <taxon>Streptophyta</taxon>
        <taxon>Embryophyta</taxon>
        <taxon>Tracheophyta</taxon>
        <taxon>Spermatophyta</taxon>
        <taxon>Magnoliopsida</taxon>
        <taxon>eudicotyledons</taxon>
        <taxon>Gunneridae</taxon>
        <taxon>Pentapetalae</taxon>
        <taxon>rosids</taxon>
        <taxon>fabids</taxon>
        <taxon>Fabales</taxon>
        <taxon>Fabaceae</taxon>
        <taxon>Caesalpinioideae</taxon>
        <taxon>Cassia clade</taxon>
        <taxon>Senna</taxon>
    </lineage>
</organism>
<keyword evidence="3" id="KW-1185">Reference proteome</keyword>
<name>A0A834XAC4_9FABA</name>
<protein>
    <submittedName>
        <fullName evidence="2">Kinesin-like protein KIN-4C</fullName>
    </submittedName>
</protein>
<evidence type="ECO:0000313" key="2">
    <source>
        <dbReference type="EMBL" id="KAF7841988.1"/>
    </source>
</evidence>
<dbReference type="EMBL" id="JAAIUW010000002">
    <property type="protein sequence ID" value="KAF7841988.1"/>
    <property type="molecule type" value="Genomic_DNA"/>
</dbReference>
<feature type="region of interest" description="Disordered" evidence="1">
    <location>
        <begin position="22"/>
        <end position="43"/>
    </location>
</feature>
<evidence type="ECO:0000256" key="1">
    <source>
        <dbReference type="SAM" id="MobiDB-lite"/>
    </source>
</evidence>
<reference evidence="2" key="1">
    <citation type="submission" date="2020-09" db="EMBL/GenBank/DDBJ databases">
        <title>Genome-Enabled Discovery of Anthraquinone Biosynthesis in Senna tora.</title>
        <authorList>
            <person name="Kang S.-H."/>
            <person name="Pandey R.P."/>
            <person name="Lee C.-M."/>
            <person name="Sim J.-S."/>
            <person name="Jeong J.-T."/>
            <person name="Choi B.-S."/>
            <person name="Jung M."/>
            <person name="Ginzburg D."/>
            <person name="Zhao K."/>
            <person name="Won S.Y."/>
            <person name="Oh T.-J."/>
            <person name="Yu Y."/>
            <person name="Kim N.-H."/>
            <person name="Lee O.R."/>
            <person name="Lee T.-H."/>
            <person name="Bashyal P."/>
            <person name="Kim T.-S."/>
            <person name="Lee W.-H."/>
            <person name="Kawkins C."/>
            <person name="Kim C.-K."/>
            <person name="Kim J.S."/>
            <person name="Ahn B.O."/>
            <person name="Rhee S.Y."/>
            <person name="Sohng J.K."/>
        </authorList>
    </citation>
    <scope>NUCLEOTIDE SEQUENCE</scope>
    <source>
        <tissue evidence="2">Leaf</tissue>
    </source>
</reference>
<dbReference type="AlphaFoldDB" id="A0A834XAC4"/>
<sequence length="43" mass="4828">MARSGGEIKGILIQTMDADGIEDHAKEFEHSSLQEKLDKELKE</sequence>
<comment type="caution">
    <text evidence="2">The sequence shown here is derived from an EMBL/GenBank/DDBJ whole genome shotgun (WGS) entry which is preliminary data.</text>
</comment>
<gene>
    <name evidence="2" type="ORF">G2W53_004286</name>
</gene>
<evidence type="ECO:0000313" key="3">
    <source>
        <dbReference type="Proteomes" id="UP000634136"/>
    </source>
</evidence>